<evidence type="ECO:0000256" key="9">
    <source>
        <dbReference type="PIRSR" id="PIRSR001100-2"/>
    </source>
</evidence>
<gene>
    <name evidence="12" type="ORF">GLX25_00520</name>
</gene>
<dbReference type="EC" id="3.2.1.-" evidence="11"/>
<dbReference type="RefSeq" id="WP_155840271.1">
    <property type="nucleotide sequence ID" value="NZ_BAAAIA010000009.1"/>
</dbReference>
<evidence type="ECO:0000256" key="6">
    <source>
        <dbReference type="ARBA" id="ARBA00023295"/>
    </source>
</evidence>
<comment type="caution">
    <text evidence="12">The sequence shown here is derived from an EMBL/GenBank/DDBJ whole genome shotgun (WGS) entry which is preliminary data.</text>
</comment>
<evidence type="ECO:0000256" key="7">
    <source>
        <dbReference type="ARBA" id="ARBA00023326"/>
    </source>
</evidence>
<reference evidence="12 13" key="1">
    <citation type="submission" date="2019-11" db="EMBL/GenBank/DDBJ databases">
        <title>Agromyces kandeliae sp. nov., isolated from mangrove soil.</title>
        <authorList>
            <person name="Wang R."/>
        </authorList>
    </citation>
    <scope>NUCLEOTIDE SEQUENCE [LARGE SCALE GENOMIC DNA]</scope>
    <source>
        <strain evidence="12 13">JCM 11431</strain>
    </source>
</reference>
<evidence type="ECO:0000256" key="5">
    <source>
        <dbReference type="ARBA" id="ARBA00023277"/>
    </source>
</evidence>
<dbReference type="InterPro" id="IPR016288">
    <property type="entry name" value="Beta_cellobiohydrolase"/>
</dbReference>
<name>A0A7C9HHY7_9MICO</name>
<feature type="binding site" evidence="9">
    <location>
        <position position="334"/>
    </location>
    <ligand>
        <name>substrate</name>
    </ligand>
</feature>
<keyword evidence="13" id="KW-1185">Reference proteome</keyword>
<evidence type="ECO:0000256" key="8">
    <source>
        <dbReference type="PIRSR" id="PIRSR001100-1"/>
    </source>
</evidence>
<comment type="similarity">
    <text evidence="11">Belongs to the glycosyl hydrolase family 6.</text>
</comment>
<feature type="binding site" evidence="9">
    <location>
        <position position="366"/>
    </location>
    <ligand>
        <name>substrate</name>
    </ligand>
</feature>
<dbReference type="PANTHER" id="PTHR34876">
    <property type="match status" value="1"/>
</dbReference>
<feature type="signal peptide" evidence="11">
    <location>
        <begin position="1"/>
        <end position="30"/>
    </location>
</feature>
<dbReference type="PRINTS" id="PR00733">
    <property type="entry name" value="GLHYDRLASE6"/>
</dbReference>
<feature type="active site" description="Proton donor" evidence="8">
    <location>
        <position position="151"/>
    </location>
</feature>
<evidence type="ECO:0000256" key="4">
    <source>
        <dbReference type="ARBA" id="ARBA00023157"/>
    </source>
</evidence>
<evidence type="ECO:0000256" key="11">
    <source>
        <dbReference type="RuleBase" id="RU361186"/>
    </source>
</evidence>
<evidence type="ECO:0000256" key="1">
    <source>
        <dbReference type="ARBA" id="ARBA00022729"/>
    </source>
</evidence>
<organism evidence="12 13">
    <name type="scientific">Agromyces luteolus</name>
    <dbReference type="NCBI Taxonomy" id="88373"/>
    <lineage>
        <taxon>Bacteria</taxon>
        <taxon>Bacillati</taxon>
        <taxon>Actinomycetota</taxon>
        <taxon>Actinomycetes</taxon>
        <taxon>Micrococcales</taxon>
        <taxon>Microbacteriaceae</taxon>
        <taxon>Agromyces</taxon>
    </lineage>
</organism>
<feature type="chain" id="PRO_5029034191" description="Glucanase" evidence="11">
    <location>
        <begin position="31"/>
        <end position="411"/>
    </location>
</feature>
<keyword evidence="3 11" id="KW-0136">Cellulose degradation</keyword>
<feature type="binding site" evidence="9">
    <location>
        <position position="238"/>
    </location>
    <ligand>
        <name>substrate</name>
    </ligand>
</feature>
<dbReference type="Gene3D" id="3.20.20.40">
    <property type="entry name" value="1, 4-beta cellobiohydrolase"/>
    <property type="match status" value="1"/>
</dbReference>
<dbReference type="PROSITE" id="PS00655">
    <property type="entry name" value="GLYCOSYL_HYDROL_F6_1"/>
    <property type="match status" value="1"/>
</dbReference>
<dbReference type="InterPro" id="IPR036434">
    <property type="entry name" value="Beta_cellobiohydrolase_sf"/>
</dbReference>
<dbReference type="GO" id="GO:0004553">
    <property type="term" value="F:hydrolase activity, hydrolyzing O-glycosyl compounds"/>
    <property type="evidence" value="ECO:0007669"/>
    <property type="project" value="InterPro"/>
</dbReference>
<proteinExistence type="inferred from homology"/>
<evidence type="ECO:0000313" key="12">
    <source>
        <dbReference type="EMBL" id="MUN05604.1"/>
    </source>
</evidence>
<feature type="binding site" evidence="9">
    <location>
        <position position="362"/>
    </location>
    <ligand>
        <name>substrate</name>
    </ligand>
</feature>
<accession>A0A7C9HHY7</accession>
<keyword evidence="1 11" id="KW-0732">Signal</keyword>
<keyword evidence="6 11" id="KW-0326">Glycosidase</keyword>
<sequence length="411" mass="43899">MKLPHHSKTLAGAAALALAAVALAASPAHAANDVLSPEATLWTNPTSTTIEAAAALDGDARADALLLGSFPSATWINGGTPIEAKQDVKRVVSAAHAAKQVPVLVAYNIPFRDCAQYSAGGATTVDEYTAWIDGFAKGIGNKDAVVILEPDGLGIIPWYTTINGQLEWCQPAEADAATAADERFAMLNHAVDAFAGLPNTAVYLDGTHSAWLGVGDIADRLIKAGVERADGFFLNVSNYETTERQQKYGTWISECIHLDLNSWWQRAWCGSQYYPANPGDFSTWGLTDAAYDQAYADTGLERDPDAQAHFVIDTSRNGAGPWTPTEVHPDPQVWCNPPDRGLGLRPTTETGDVLIDAYLWVKVPGESDGQCLRGTAGPEDPERDMVDPAAGEWFVEMADELIANAVPPVVP</sequence>
<keyword evidence="7 11" id="KW-0624">Polysaccharide degradation</keyword>
<dbReference type="Pfam" id="PF01341">
    <property type="entry name" value="Glyco_hydro_6"/>
    <property type="match status" value="1"/>
</dbReference>
<feature type="active site" evidence="10">
    <location>
        <position position="113"/>
    </location>
</feature>
<feature type="active site" description="Proton acceptor" evidence="8">
    <location>
        <position position="368"/>
    </location>
</feature>
<dbReference type="EMBL" id="WODA01000002">
    <property type="protein sequence ID" value="MUN05604.1"/>
    <property type="molecule type" value="Genomic_DNA"/>
</dbReference>
<dbReference type="PIRSF" id="PIRSF001100">
    <property type="entry name" value="Beta_cellobiohydrolase"/>
    <property type="match status" value="1"/>
</dbReference>
<feature type="binding site" evidence="9">
    <location>
        <position position="208"/>
    </location>
    <ligand>
        <name>substrate</name>
    </ligand>
</feature>
<keyword evidence="5 11" id="KW-0119">Carbohydrate metabolism</keyword>
<protein>
    <recommendedName>
        <fullName evidence="11">Glucanase</fullName>
        <ecNumber evidence="11">3.2.1.-</ecNumber>
    </recommendedName>
</protein>
<dbReference type="InterPro" id="IPR001524">
    <property type="entry name" value="Glyco_hydro_6_CS"/>
</dbReference>
<dbReference type="PANTHER" id="PTHR34876:SF4">
    <property type="entry name" value="1,4-BETA-D-GLUCAN CELLOBIOHYDROLASE C-RELATED"/>
    <property type="match status" value="1"/>
</dbReference>
<feature type="binding site" evidence="9">
    <location>
        <position position="211"/>
    </location>
    <ligand>
        <name>substrate</name>
    </ligand>
</feature>
<dbReference type="AlphaFoldDB" id="A0A7C9HHY7"/>
<evidence type="ECO:0000256" key="3">
    <source>
        <dbReference type="ARBA" id="ARBA00023001"/>
    </source>
</evidence>
<dbReference type="GO" id="GO:0030245">
    <property type="term" value="P:cellulose catabolic process"/>
    <property type="evidence" value="ECO:0007669"/>
    <property type="project" value="UniProtKB-KW"/>
</dbReference>
<dbReference type="SUPFAM" id="SSF51989">
    <property type="entry name" value="Glycosyl hydrolases family 6, cellulases"/>
    <property type="match status" value="1"/>
</dbReference>
<dbReference type="OrthoDB" id="309899at2"/>
<keyword evidence="4" id="KW-1015">Disulfide bond</keyword>
<evidence type="ECO:0000256" key="10">
    <source>
        <dbReference type="PROSITE-ProRule" id="PRU10056"/>
    </source>
</evidence>
<keyword evidence="2 11" id="KW-0378">Hydrolase</keyword>
<evidence type="ECO:0000256" key="2">
    <source>
        <dbReference type="ARBA" id="ARBA00022801"/>
    </source>
</evidence>
<feature type="binding site" evidence="9">
    <location>
        <position position="75"/>
    </location>
    <ligand>
        <name>substrate</name>
    </ligand>
</feature>
<evidence type="ECO:0000313" key="13">
    <source>
        <dbReference type="Proteomes" id="UP000480122"/>
    </source>
</evidence>
<dbReference type="Proteomes" id="UP000480122">
    <property type="component" value="Unassembled WGS sequence"/>
</dbReference>